<comment type="catalytic activity">
    <reaction evidence="7 8">
        <text>L-glutamyl-tRNA(Gln) + L-glutamine + ATP + H2O = L-glutaminyl-tRNA(Gln) + L-glutamate + ADP + phosphate + H(+)</text>
        <dbReference type="Rhea" id="RHEA:17521"/>
        <dbReference type="Rhea" id="RHEA-COMP:9681"/>
        <dbReference type="Rhea" id="RHEA-COMP:9684"/>
        <dbReference type="ChEBI" id="CHEBI:15377"/>
        <dbReference type="ChEBI" id="CHEBI:15378"/>
        <dbReference type="ChEBI" id="CHEBI:29985"/>
        <dbReference type="ChEBI" id="CHEBI:30616"/>
        <dbReference type="ChEBI" id="CHEBI:43474"/>
        <dbReference type="ChEBI" id="CHEBI:58359"/>
        <dbReference type="ChEBI" id="CHEBI:78520"/>
        <dbReference type="ChEBI" id="CHEBI:78521"/>
        <dbReference type="ChEBI" id="CHEBI:456216"/>
        <dbReference type="EC" id="6.3.5.7"/>
    </reaction>
</comment>
<gene>
    <name evidence="8 10" type="primary">gatA</name>
    <name evidence="10" type="ORF">HZI73_11655</name>
</gene>
<protein>
    <recommendedName>
        <fullName evidence="8">Glutamyl-tRNA(Gln) amidotransferase subunit A</fullName>
        <shortName evidence="8">Glu-ADT subunit A</shortName>
        <ecNumber evidence="8">6.3.5.7</ecNumber>
    </recommendedName>
</protein>
<name>A0A8J8SGZ9_9FIRM</name>
<dbReference type="KEGG" id="vpy:HZI73_11655"/>
<dbReference type="SUPFAM" id="SSF75304">
    <property type="entry name" value="Amidase signature (AS) enzymes"/>
    <property type="match status" value="1"/>
</dbReference>
<keyword evidence="11" id="KW-1185">Reference proteome</keyword>
<dbReference type="EC" id="6.3.5.7" evidence="8"/>
<dbReference type="InterPro" id="IPR004412">
    <property type="entry name" value="GatA"/>
</dbReference>
<keyword evidence="5 8" id="KW-0648">Protein biosynthesis</keyword>
<dbReference type="GO" id="GO:0006412">
    <property type="term" value="P:translation"/>
    <property type="evidence" value="ECO:0007669"/>
    <property type="project" value="UniProtKB-UniRule"/>
</dbReference>
<organism evidence="10 11">
    <name type="scientific">Vallitalea pronyensis</name>
    <dbReference type="NCBI Taxonomy" id="1348613"/>
    <lineage>
        <taxon>Bacteria</taxon>
        <taxon>Bacillati</taxon>
        <taxon>Bacillota</taxon>
        <taxon>Clostridia</taxon>
        <taxon>Lachnospirales</taxon>
        <taxon>Vallitaleaceae</taxon>
        <taxon>Vallitalea</taxon>
    </lineage>
</organism>
<dbReference type="GO" id="GO:0005524">
    <property type="term" value="F:ATP binding"/>
    <property type="evidence" value="ECO:0007669"/>
    <property type="project" value="UniProtKB-KW"/>
</dbReference>
<comment type="function">
    <text evidence="6 8">Allows the formation of correctly charged Gln-tRNA(Gln) through the transamidation of misacylated Glu-tRNA(Gln) in organisms which lack glutaminyl-tRNA synthetase. The reaction takes place in the presence of glutamine and ATP through an activated gamma-phospho-Glu-tRNA(Gln).</text>
</comment>
<dbReference type="Gene3D" id="3.90.1300.10">
    <property type="entry name" value="Amidase signature (AS) domain"/>
    <property type="match status" value="1"/>
</dbReference>
<sequence>MDLLKMKAHELSAGLEAKHISSEEITKAYINQISQVDDRVGAYITCTSDEALKKAKEVDDKRVKGEKLGKLAGIPIAIKDNICTHGIKTTCGSKMLEDFVPPYDATVTKKLKAEDVVILGKLNMDEFAMGSSTENSYFHSTKNPWDLSRVPGGSSGGSAAAVAAKEAVFTLGSDTGGSIRQPAGYCGVVGMKPTYGTVSRYGLVAFASSLDQIGPLTKDVKDMALVLDHIMGYDPMDSSSANVDYTSLTKHLGQDIKGMKIALPKEYFGQGIQEEVKTNVLAVATLLQDMGAIVEEVNMNMTDLALSAYYIISSAEASSNLARYDGVKYGHRANEYSSLLDLYKKSRSEGFGQEVKRRIMLGTYALSSGYYDAYYKKAQQVRTLIKGEFDEVFNQYDMILTPTGPTTAFKCGEKSDNPIEMYMNDICTVPINIAGLPALSMNCGYDQQHMPIGVQFIANAFQEARLLQMAYAYEQNRQLVEKNIEL</sequence>
<evidence type="ECO:0000256" key="6">
    <source>
        <dbReference type="ARBA" id="ARBA00025295"/>
    </source>
</evidence>
<evidence type="ECO:0000313" key="10">
    <source>
        <dbReference type="EMBL" id="QUI22902.1"/>
    </source>
</evidence>
<dbReference type="AlphaFoldDB" id="A0A8J8SGZ9"/>
<evidence type="ECO:0000256" key="2">
    <source>
        <dbReference type="ARBA" id="ARBA00022598"/>
    </source>
</evidence>
<dbReference type="InterPro" id="IPR036928">
    <property type="entry name" value="AS_sf"/>
</dbReference>
<evidence type="ECO:0000256" key="7">
    <source>
        <dbReference type="ARBA" id="ARBA00047407"/>
    </source>
</evidence>
<comment type="similarity">
    <text evidence="1 8">Belongs to the amidase family. GatA subfamily.</text>
</comment>
<dbReference type="Proteomes" id="UP000683246">
    <property type="component" value="Chromosome"/>
</dbReference>
<accession>A0A8J8SGZ9</accession>
<dbReference type="InterPro" id="IPR000120">
    <property type="entry name" value="Amidase"/>
</dbReference>
<dbReference type="HAMAP" id="MF_00120">
    <property type="entry name" value="GatA"/>
    <property type="match status" value="1"/>
</dbReference>
<feature type="active site" description="Charge relay system" evidence="8">
    <location>
        <position position="79"/>
    </location>
</feature>
<feature type="domain" description="Amidase" evidence="9">
    <location>
        <begin position="24"/>
        <end position="467"/>
    </location>
</feature>
<dbReference type="NCBIfam" id="TIGR00132">
    <property type="entry name" value="gatA"/>
    <property type="match status" value="1"/>
</dbReference>
<dbReference type="PANTHER" id="PTHR11895">
    <property type="entry name" value="TRANSAMIDASE"/>
    <property type="match status" value="1"/>
</dbReference>
<evidence type="ECO:0000256" key="4">
    <source>
        <dbReference type="ARBA" id="ARBA00022840"/>
    </source>
</evidence>
<keyword evidence="2 8" id="KW-0436">Ligase</keyword>
<evidence type="ECO:0000259" key="9">
    <source>
        <dbReference type="Pfam" id="PF01425"/>
    </source>
</evidence>
<feature type="active site" description="Charge relay system" evidence="8">
    <location>
        <position position="154"/>
    </location>
</feature>
<dbReference type="Pfam" id="PF01425">
    <property type="entry name" value="Amidase"/>
    <property type="match status" value="1"/>
</dbReference>
<dbReference type="InterPro" id="IPR020556">
    <property type="entry name" value="Amidase_CS"/>
</dbReference>
<dbReference type="GO" id="GO:0050567">
    <property type="term" value="F:glutaminyl-tRNA synthase (glutamine-hydrolyzing) activity"/>
    <property type="evidence" value="ECO:0007669"/>
    <property type="project" value="UniProtKB-UniRule"/>
</dbReference>
<dbReference type="EMBL" id="CP058649">
    <property type="protein sequence ID" value="QUI22902.1"/>
    <property type="molecule type" value="Genomic_DNA"/>
</dbReference>
<keyword evidence="4 8" id="KW-0067">ATP-binding</keyword>
<dbReference type="GO" id="GO:0030956">
    <property type="term" value="C:glutamyl-tRNA(Gln) amidotransferase complex"/>
    <property type="evidence" value="ECO:0007669"/>
    <property type="project" value="InterPro"/>
</dbReference>
<dbReference type="PROSITE" id="PS00571">
    <property type="entry name" value="AMIDASES"/>
    <property type="match status" value="1"/>
</dbReference>
<evidence type="ECO:0000256" key="8">
    <source>
        <dbReference type="HAMAP-Rule" id="MF_00120"/>
    </source>
</evidence>
<evidence type="ECO:0000313" key="11">
    <source>
        <dbReference type="Proteomes" id="UP000683246"/>
    </source>
</evidence>
<keyword evidence="3 8" id="KW-0547">Nucleotide-binding</keyword>
<dbReference type="InterPro" id="IPR023631">
    <property type="entry name" value="Amidase_dom"/>
</dbReference>
<dbReference type="RefSeq" id="WP_212698397.1">
    <property type="nucleotide sequence ID" value="NZ_CP058649.1"/>
</dbReference>
<comment type="subunit">
    <text evidence="8">Heterotrimer of A, B and C subunits.</text>
</comment>
<proteinExistence type="inferred from homology"/>
<feature type="active site" description="Acyl-ester intermediate" evidence="8">
    <location>
        <position position="178"/>
    </location>
</feature>
<evidence type="ECO:0000256" key="5">
    <source>
        <dbReference type="ARBA" id="ARBA00022917"/>
    </source>
</evidence>
<evidence type="ECO:0000256" key="3">
    <source>
        <dbReference type="ARBA" id="ARBA00022741"/>
    </source>
</evidence>
<reference evidence="10" key="1">
    <citation type="submission" date="2020-07" db="EMBL/GenBank/DDBJ databases">
        <title>Vallitalea pronyensis genome.</title>
        <authorList>
            <person name="Postec A."/>
        </authorList>
    </citation>
    <scope>NUCLEOTIDE SEQUENCE</scope>
    <source>
        <strain evidence="10">FatNI3</strain>
    </source>
</reference>
<dbReference type="PANTHER" id="PTHR11895:SF151">
    <property type="entry name" value="GLUTAMYL-TRNA(GLN) AMIDOTRANSFERASE SUBUNIT A"/>
    <property type="match status" value="1"/>
</dbReference>
<evidence type="ECO:0000256" key="1">
    <source>
        <dbReference type="ARBA" id="ARBA00008069"/>
    </source>
</evidence>